<dbReference type="InterPro" id="IPR036680">
    <property type="entry name" value="SPOR-like_sf"/>
</dbReference>
<feature type="signal peptide" evidence="2">
    <location>
        <begin position="1"/>
        <end position="23"/>
    </location>
</feature>
<dbReference type="Proteomes" id="UP000732399">
    <property type="component" value="Unassembled WGS sequence"/>
</dbReference>
<evidence type="ECO:0000256" key="2">
    <source>
        <dbReference type="SAM" id="SignalP"/>
    </source>
</evidence>
<evidence type="ECO:0000259" key="3">
    <source>
        <dbReference type="Pfam" id="PF05036"/>
    </source>
</evidence>
<dbReference type="InterPro" id="IPR019734">
    <property type="entry name" value="TPR_rpt"/>
</dbReference>
<feature type="domain" description="SPOR" evidence="3">
    <location>
        <begin position="343"/>
        <end position="422"/>
    </location>
</feature>
<accession>A0ABX1CN13</accession>
<feature type="chain" id="PRO_5047465325" evidence="2">
    <location>
        <begin position="24"/>
        <end position="442"/>
    </location>
</feature>
<reference evidence="4 5" key="1">
    <citation type="submission" date="2020-03" db="EMBL/GenBank/DDBJ databases">
        <authorList>
            <person name="Wang L."/>
            <person name="He N."/>
            <person name="Li Y."/>
            <person name="Fang Y."/>
            <person name="Zhang F."/>
        </authorList>
    </citation>
    <scope>NUCLEOTIDE SEQUENCE [LARGE SCALE GENOMIC DNA]</scope>
    <source>
        <strain evidence="4 5">36D10-4-7</strain>
    </source>
</reference>
<name>A0ABX1CN13_9SPHN</name>
<dbReference type="Gene3D" id="3.30.70.1070">
    <property type="entry name" value="Sporulation related repeat"/>
    <property type="match status" value="1"/>
</dbReference>
<keyword evidence="2" id="KW-0732">Signal</keyword>
<proteinExistence type="predicted"/>
<dbReference type="Pfam" id="PF14559">
    <property type="entry name" value="TPR_19"/>
    <property type="match status" value="1"/>
</dbReference>
<dbReference type="InterPro" id="IPR007730">
    <property type="entry name" value="SPOR-like_dom"/>
</dbReference>
<gene>
    <name evidence="4" type="ORF">HBH26_12305</name>
</gene>
<dbReference type="EMBL" id="JAAVJH010000006">
    <property type="protein sequence ID" value="NJR79364.1"/>
    <property type="molecule type" value="Genomic_DNA"/>
</dbReference>
<sequence length="442" mass="45088">MKLHLTGAGIVTLLIAAAVPSIAPVIAPAVADARHDARAQKKAAEAAVKAGKAMKKRQWEKAIAGAEAAVALNPADAGYRTLLGSAYLKGGRFASAEAAYRDVMTLQPENATVALNLALAQVGAGRWAEARATLERHAAAIPAADRGLALALAGDPAGAVDVLTVATRSPEATPKTRQNLALALALAGRWQEARTLVGLDLAPVEADKRIVEWAAFARPASASDQVASLLGIRPVADPGLPVALALAGAVPVAVAATNEAPIDSFMPKANVEAEQQLAAEPPAPAQGPVAAPAPTPAATIARAMIAQQAVSPPLIAASASYKTAVAARRSTAKAAVGAARAPAKGDWVVQIGAFENAAVAKDGWTRATRRFPALGVHAPGGMNAAVKGASFYRLSVGGFARADAVALCRSYRVRGGLCFVRQQAGDRLAAWARPRGIQLASR</sequence>
<dbReference type="Pfam" id="PF05036">
    <property type="entry name" value="SPOR"/>
    <property type="match status" value="1"/>
</dbReference>
<dbReference type="RefSeq" id="WP_168134895.1">
    <property type="nucleotide sequence ID" value="NZ_JAAVJH010000006.1"/>
</dbReference>
<dbReference type="SMART" id="SM00028">
    <property type="entry name" value="TPR"/>
    <property type="match status" value="3"/>
</dbReference>
<evidence type="ECO:0000256" key="1">
    <source>
        <dbReference type="PROSITE-ProRule" id="PRU00339"/>
    </source>
</evidence>
<feature type="repeat" description="TPR" evidence="1">
    <location>
        <begin position="77"/>
        <end position="110"/>
    </location>
</feature>
<dbReference type="PROSITE" id="PS50005">
    <property type="entry name" value="TPR"/>
    <property type="match status" value="1"/>
</dbReference>
<keyword evidence="5" id="KW-1185">Reference proteome</keyword>
<evidence type="ECO:0000313" key="4">
    <source>
        <dbReference type="EMBL" id="NJR79364.1"/>
    </source>
</evidence>
<dbReference type="SUPFAM" id="SSF48452">
    <property type="entry name" value="TPR-like"/>
    <property type="match status" value="1"/>
</dbReference>
<keyword evidence="1" id="KW-0802">TPR repeat</keyword>
<dbReference type="Gene3D" id="1.25.40.10">
    <property type="entry name" value="Tetratricopeptide repeat domain"/>
    <property type="match status" value="1"/>
</dbReference>
<dbReference type="InterPro" id="IPR011990">
    <property type="entry name" value="TPR-like_helical_dom_sf"/>
</dbReference>
<protein>
    <submittedName>
        <fullName evidence="4">Tetratricopeptide repeat protein</fullName>
    </submittedName>
</protein>
<evidence type="ECO:0000313" key="5">
    <source>
        <dbReference type="Proteomes" id="UP000732399"/>
    </source>
</evidence>
<comment type="caution">
    <text evidence="4">The sequence shown here is derived from an EMBL/GenBank/DDBJ whole genome shotgun (WGS) entry which is preliminary data.</text>
</comment>
<organism evidence="4 5">
    <name type="scientific">Sphingomonas corticis</name>
    <dbReference type="NCBI Taxonomy" id="2722791"/>
    <lineage>
        <taxon>Bacteria</taxon>
        <taxon>Pseudomonadati</taxon>
        <taxon>Pseudomonadota</taxon>
        <taxon>Alphaproteobacteria</taxon>
        <taxon>Sphingomonadales</taxon>
        <taxon>Sphingomonadaceae</taxon>
        <taxon>Sphingomonas</taxon>
    </lineage>
</organism>